<accession>A0A4R7K8Z4</accession>
<evidence type="ECO:0000313" key="4">
    <source>
        <dbReference type="Proteomes" id="UP000295325"/>
    </source>
</evidence>
<protein>
    <submittedName>
        <fullName evidence="3">Selenium metabolism protein YedF</fullName>
    </submittedName>
</protein>
<dbReference type="PROSITE" id="PS01148">
    <property type="entry name" value="UPF0033"/>
    <property type="match status" value="1"/>
</dbReference>
<reference evidence="3 4" key="1">
    <citation type="submission" date="2019-03" db="EMBL/GenBank/DDBJ databases">
        <title>Genomic Encyclopedia of Type Strains, Phase IV (KMG-IV): sequencing the most valuable type-strain genomes for metagenomic binning, comparative biology and taxonomic classification.</title>
        <authorList>
            <person name="Goeker M."/>
        </authorList>
    </citation>
    <scope>NUCLEOTIDE SEQUENCE [LARGE SCALE GENOMIC DNA]</scope>
    <source>
        <strain evidence="3 4">DSM 24455</strain>
    </source>
</reference>
<feature type="domain" description="UPF0033" evidence="2">
    <location>
        <begin position="4"/>
        <end position="28"/>
    </location>
</feature>
<dbReference type="PANTHER" id="PTHR33279:SF6">
    <property type="entry name" value="SULFUR CARRIER PROTEIN YEDF-RELATED"/>
    <property type="match status" value="1"/>
</dbReference>
<name>A0A4R7K8Z4_9CLOT</name>
<dbReference type="EMBL" id="SOAZ01000028">
    <property type="protein sequence ID" value="TDT50477.1"/>
    <property type="molecule type" value="Genomic_DNA"/>
</dbReference>
<dbReference type="NCBIfam" id="TIGR03527">
    <property type="entry name" value="selenium_YedF"/>
    <property type="match status" value="1"/>
</dbReference>
<dbReference type="SUPFAM" id="SSF64307">
    <property type="entry name" value="SirA-like"/>
    <property type="match status" value="1"/>
</dbReference>
<dbReference type="InterPro" id="IPR001455">
    <property type="entry name" value="TusA-like"/>
</dbReference>
<comment type="similarity">
    <text evidence="1">Belongs to the sulfur carrier protein TusA family.</text>
</comment>
<keyword evidence="4" id="KW-1185">Reference proteome</keyword>
<dbReference type="Pfam" id="PF01206">
    <property type="entry name" value="TusA"/>
    <property type="match status" value="1"/>
</dbReference>
<dbReference type="Gene3D" id="3.30.110.40">
    <property type="entry name" value="TusA-like domain"/>
    <property type="match status" value="1"/>
</dbReference>
<dbReference type="AlphaFoldDB" id="A0A4R7K8Z4"/>
<dbReference type="InterPro" id="IPR027396">
    <property type="entry name" value="DsrEFH-like"/>
</dbReference>
<comment type="caution">
    <text evidence="3">The sequence shown here is derived from an EMBL/GenBank/DDBJ whole genome shotgun (WGS) entry which is preliminary data.</text>
</comment>
<dbReference type="SUPFAM" id="SSF75169">
    <property type="entry name" value="DsrEFH-like"/>
    <property type="match status" value="1"/>
</dbReference>
<dbReference type="OrthoDB" id="9801500at2"/>
<evidence type="ECO:0000259" key="2">
    <source>
        <dbReference type="PROSITE" id="PS01148"/>
    </source>
</evidence>
<proteinExistence type="inferred from homology"/>
<evidence type="ECO:0000313" key="3">
    <source>
        <dbReference type="EMBL" id="TDT50477.1"/>
    </source>
</evidence>
<dbReference type="Pfam" id="PF02635">
    <property type="entry name" value="DsrE"/>
    <property type="match status" value="1"/>
</dbReference>
<organism evidence="3 4">
    <name type="scientific">Fonticella tunisiensis</name>
    <dbReference type="NCBI Taxonomy" id="1096341"/>
    <lineage>
        <taxon>Bacteria</taxon>
        <taxon>Bacillati</taxon>
        <taxon>Bacillota</taxon>
        <taxon>Clostridia</taxon>
        <taxon>Eubacteriales</taxon>
        <taxon>Clostridiaceae</taxon>
        <taxon>Fonticella</taxon>
    </lineage>
</organism>
<dbReference type="CDD" id="cd03421">
    <property type="entry name" value="SirA_like_N"/>
    <property type="match status" value="1"/>
</dbReference>
<gene>
    <name evidence="3" type="ORF">EDD71_12818</name>
</gene>
<sequence length="200" mass="22059">MKRLDCKGLACPKPVILTKKELEAMDSGELEVVVDNETAKENVTKFAKSQGYSFEYTEKDGLYYIIIKKVQPKDAEECPVMDFDVISGDKRPVILIGSNVLGKGDDRLGSALMKSYIYALTESDVMPSTMIFINSGVKLTTEGSEVIDSLKTLESQGVEILSCGTCLDFYGLKEKLLIGSITNMYTIVEKMNNAPNTIKL</sequence>
<dbReference type="Proteomes" id="UP000295325">
    <property type="component" value="Unassembled WGS sequence"/>
</dbReference>
<dbReference type="RefSeq" id="WP_133629132.1">
    <property type="nucleotide sequence ID" value="NZ_SOAZ01000028.1"/>
</dbReference>
<evidence type="ECO:0000256" key="1">
    <source>
        <dbReference type="ARBA" id="ARBA00008984"/>
    </source>
</evidence>
<dbReference type="InterPro" id="IPR019870">
    <property type="entry name" value="Se_metab_YedF"/>
</dbReference>
<dbReference type="InterPro" id="IPR003787">
    <property type="entry name" value="Sulphur_relay_DsrE/F-like"/>
</dbReference>
<dbReference type="InterPro" id="IPR036868">
    <property type="entry name" value="TusA-like_sf"/>
</dbReference>
<dbReference type="PANTHER" id="PTHR33279">
    <property type="entry name" value="SULFUR CARRIER PROTEIN YEDF-RELATED"/>
    <property type="match status" value="1"/>
</dbReference>